<dbReference type="InterPro" id="IPR040764">
    <property type="entry name" value="CvfB_WH"/>
</dbReference>
<comment type="caution">
    <text evidence="6">The sequence shown here is derived from an EMBL/GenBank/DDBJ whole genome shotgun (WGS) entry which is preliminary data.</text>
</comment>
<comment type="similarity">
    <text evidence="1">Belongs to the CvfB family.</text>
</comment>
<dbReference type="PANTHER" id="PTHR37296">
    <property type="entry name" value="CONSERVED VIRULENCE FACTOR B"/>
    <property type="match status" value="1"/>
</dbReference>
<evidence type="ECO:0000313" key="7">
    <source>
        <dbReference type="Proteomes" id="UP000777303"/>
    </source>
</evidence>
<dbReference type="GO" id="GO:0003677">
    <property type="term" value="F:DNA binding"/>
    <property type="evidence" value="ECO:0007669"/>
    <property type="project" value="UniProtKB-KW"/>
</dbReference>
<keyword evidence="6" id="KW-0238">DNA-binding</keyword>
<evidence type="ECO:0000259" key="5">
    <source>
        <dbReference type="Pfam" id="PF21543"/>
    </source>
</evidence>
<dbReference type="Pfam" id="PF21191">
    <property type="entry name" value="CvfB_1st"/>
    <property type="match status" value="1"/>
</dbReference>
<dbReference type="InterPro" id="IPR012340">
    <property type="entry name" value="NA-bd_OB-fold"/>
</dbReference>
<dbReference type="PANTHER" id="PTHR37296:SF1">
    <property type="entry name" value="CONSERVED VIRULENCE FACTOR B"/>
    <property type="match status" value="1"/>
</dbReference>
<dbReference type="InterPro" id="IPR014464">
    <property type="entry name" value="CvfB_fam"/>
</dbReference>
<dbReference type="Proteomes" id="UP000777303">
    <property type="component" value="Unassembled WGS sequence"/>
</dbReference>
<dbReference type="PIRSF" id="PIRSF012524">
    <property type="entry name" value="YitL_S1"/>
    <property type="match status" value="1"/>
</dbReference>
<proteinExistence type="inferred from homology"/>
<evidence type="ECO:0000313" key="6">
    <source>
        <dbReference type="EMBL" id="MBU3851663.1"/>
    </source>
</evidence>
<sequence>MTDTSFNGEVITANVIDCNEDTYFVQAKGITLSLPKNQVNQTLSRGMTVRGFAYLNMHQQWCMTTNIPRIGFGHYAFGTVTGVQRDLGVFVNIGLPDKDIAVSSDFLPRLTNLWPQIGDRLMIALTKDKKDRLWGKLADATMFQTIARPGNLQMKNKNITGTIYRLKIVGSYLLTDDYHIGFIHPSEREVEPRLGEVVHGRVIGIGQGGILNISLRPRGYETINDDAQMILAVLQRQSNHTMHFSDKSSATEIKDFFGISKSSFKRALGHLYKQNLIEFVPEGTHLIMKEN</sequence>
<evidence type="ECO:0000259" key="2">
    <source>
        <dbReference type="Pfam" id="PF13509"/>
    </source>
</evidence>
<gene>
    <name evidence="6" type="ORF">H9901_03085</name>
</gene>
<dbReference type="Gene3D" id="2.40.50.330">
    <property type="match status" value="1"/>
</dbReference>
<dbReference type="EMBL" id="JAHLFS010000043">
    <property type="protein sequence ID" value="MBU3851663.1"/>
    <property type="molecule type" value="Genomic_DNA"/>
</dbReference>
<dbReference type="InterPro" id="IPR048587">
    <property type="entry name" value="CvfB_S1_3rd"/>
</dbReference>
<name>A0A948TJ89_9LACO</name>
<dbReference type="Gene3D" id="2.40.50.140">
    <property type="entry name" value="Nucleic acid-binding proteins"/>
    <property type="match status" value="2"/>
</dbReference>
<evidence type="ECO:0000259" key="4">
    <source>
        <dbReference type="Pfam" id="PF21191"/>
    </source>
</evidence>
<evidence type="ECO:0000259" key="3">
    <source>
        <dbReference type="Pfam" id="PF17783"/>
    </source>
</evidence>
<reference evidence="6" key="2">
    <citation type="submission" date="2021-04" db="EMBL/GenBank/DDBJ databases">
        <authorList>
            <person name="Gilroy R."/>
        </authorList>
    </citation>
    <scope>NUCLEOTIDE SEQUENCE</scope>
    <source>
        <strain evidence="6">F6-6636</strain>
    </source>
</reference>
<accession>A0A948TJ89</accession>
<dbReference type="Pfam" id="PF13509">
    <property type="entry name" value="S1_2"/>
    <property type="match status" value="1"/>
</dbReference>
<dbReference type="Pfam" id="PF17783">
    <property type="entry name" value="WHD_CvfB"/>
    <property type="match status" value="1"/>
</dbReference>
<dbReference type="AlphaFoldDB" id="A0A948TJ89"/>
<dbReference type="Gene3D" id="1.10.10.10">
    <property type="entry name" value="Winged helix-like DNA-binding domain superfamily/Winged helix DNA-binding domain"/>
    <property type="match status" value="1"/>
</dbReference>
<dbReference type="InterPro" id="IPR048588">
    <property type="entry name" value="CvfB_S1_2nd"/>
</dbReference>
<dbReference type="InterPro" id="IPR039566">
    <property type="entry name" value="CvfB_S1_st"/>
</dbReference>
<feature type="domain" description="Conserved virulence factor B second S1" evidence="4">
    <location>
        <begin position="75"/>
        <end position="136"/>
    </location>
</feature>
<feature type="domain" description="Conserved virulence factor B third S1" evidence="5">
    <location>
        <begin position="143"/>
        <end position="217"/>
    </location>
</feature>
<organism evidence="6 7">
    <name type="scientific">Candidatus Paralactobacillus gallistercoris</name>
    <dbReference type="NCBI Taxonomy" id="2838724"/>
    <lineage>
        <taxon>Bacteria</taxon>
        <taxon>Bacillati</taxon>
        <taxon>Bacillota</taxon>
        <taxon>Bacilli</taxon>
        <taxon>Lactobacillales</taxon>
        <taxon>Lactobacillaceae</taxon>
        <taxon>Lactobacillus</taxon>
    </lineage>
</organism>
<reference evidence="6" key="1">
    <citation type="journal article" date="2021" name="PeerJ">
        <title>Extensive microbial diversity within the chicken gut microbiome revealed by metagenomics and culture.</title>
        <authorList>
            <person name="Gilroy R."/>
            <person name="Ravi A."/>
            <person name="Getino M."/>
            <person name="Pursley I."/>
            <person name="Horton D.L."/>
            <person name="Alikhan N.F."/>
            <person name="Baker D."/>
            <person name="Gharbi K."/>
            <person name="Hall N."/>
            <person name="Watson M."/>
            <person name="Adriaenssens E.M."/>
            <person name="Foster-Nyarko E."/>
            <person name="Jarju S."/>
            <person name="Secka A."/>
            <person name="Antonio M."/>
            <person name="Oren A."/>
            <person name="Chaudhuri R.R."/>
            <person name="La Ragione R."/>
            <person name="Hildebrand F."/>
            <person name="Pallen M.J."/>
        </authorList>
    </citation>
    <scope>NUCLEOTIDE SEQUENCE</scope>
    <source>
        <strain evidence="6">F6-6636</strain>
    </source>
</reference>
<protein>
    <submittedName>
        <fullName evidence="6">DNA-binding protein</fullName>
    </submittedName>
</protein>
<feature type="domain" description="Conserved virulence factor B first S1" evidence="2">
    <location>
        <begin position="8"/>
        <end position="65"/>
    </location>
</feature>
<dbReference type="Pfam" id="PF21543">
    <property type="entry name" value="CvfB_2nd"/>
    <property type="match status" value="1"/>
</dbReference>
<feature type="domain" description="Conserved virulence factor B-like winged helix" evidence="3">
    <location>
        <begin position="228"/>
        <end position="286"/>
    </location>
</feature>
<dbReference type="InterPro" id="IPR036388">
    <property type="entry name" value="WH-like_DNA-bd_sf"/>
</dbReference>
<evidence type="ECO:0000256" key="1">
    <source>
        <dbReference type="PIRNR" id="PIRNR012524"/>
    </source>
</evidence>